<evidence type="ECO:0000256" key="2">
    <source>
        <dbReference type="ARBA" id="ARBA00023157"/>
    </source>
</evidence>
<proteinExistence type="predicted"/>
<dbReference type="PANTHER" id="PTHR22803">
    <property type="entry name" value="MANNOSE, PHOSPHOLIPASE, LECTIN RECEPTOR RELATED"/>
    <property type="match status" value="1"/>
</dbReference>
<dbReference type="InterPro" id="IPR016187">
    <property type="entry name" value="CTDL_fold"/>
</dbReference>
<keyword evidence="1" id="KW-0430">Lectin</keyword>
<dbReference type="GO" id="GO:0008284">
    <property type="term" value="P:positive regulation of cell population proliferation"/>
    <property type="evidence" value="ECO:0000318"/>
    <property type="project" value="GO_Central"/>
</dbReference>
<dbReference type="Bgee" id="ENSMODG00000050290">
    <property type="expression patterns" value="Expressed in heart and 2 other cell types or tissues"/>
</dbReference>
<dbReference type="InParanoid" id="A0A5F8HFS8"/>
<dbReference type="Gene3D" id="3.10.100.10">
    <property type="entry name" value="Mannose-Binding Protein A, subunit A"/>
    <property type="match status" value="1"/>
</dbReference>
<feature type="chain" id="PRO_5023887133" description="C-type lectin domain-containing protein" evidence="3">
    <location>
        <begin position="24"/>
        <end position="159"/>
    </location>
</feature>
<dbReference type="GO" id="GO:0038023">
    <property type="term" value="F:signaling receptor activity"/>
    <property type="evidence" value="ECO:0000318"/>
    <property type="project" value="GO_Central"/>
</dbReference>
<reference evidence="5 6" key="1">
    <citation type="journal article" date="2007" name="Nature">
        <title>Genome of the marsupial Monodelphis domestica reveals innovation in non-coding sequences.</title>
        <authorList>
            <person name="Mikkelsen T.S."/>
            <person name="Wakefield M.J."/>
            <person name="Aken B."/>
            <person name="Amemiya C.T."/>
            <person name="Chang J.L."/>
            <person name="Duke S."/>
            <person name="Garber M."/>
            <person name="Gentles A.J."/>
            <person name="Goodstadt L."/>
            <person name="Heger A."/>
            <person name="Jurka J."/>
            <person name="Kamal M."/>
            <person name="Mauceli E."/>
            <person name="Searle S.M."/>
            <person name="Sharpe T."/>
            <person name="Baker M.L."/>
            <person name="Batzer M.A."/>
            <person name="Benos P.V."/>
            <person name="Belov K."/>
            <person name="Clamp M."/>
            <person name="Cook A."/>
            <person name="Cuff J."/>
            <person name="Das R."/>
            <person name="Davidow L."/>
            <person name="Deakin J.E."/>
            <person name="Fazzari M.J."/>
            <person name="Glass J.L."/>
            <person name="Grabherr M."/>
            <person name="Greally J.M."/>
            <person name="Gu W."/>
            <person name="Hore T.A."/>
            <person name="Huttley G.A."/>
            <person name="Kleber M."/>
            <person name="Jirtle R.L."/>
            <person name="Koina E."/>
            <person name="Lee J.T."/>
            <person name="Mahony S."/>
            <person name="Marra M.A."/>
            <person name="Miller R.D."/>
            <person name="Nicholls R.D."/>
            <person name="Oda M."/>
            <person name="Papenfuss A.T."/>
            <person name="Parra Z.E."/>
            <person name="Pollock D.D."/>
            <person name="Ray D.A."/>
            <person name="Schein J.E."/>
            <person name="Speed T.P."/>
            <person name="Thompson K."/>
            <person name="VandeBerg J.L."/>
            <person name="Wade C.M."/>
            <person name="Walker J.A."/>
            <person name="Waters P.D."/>
            <person name="Webber C."/>
            <person name="Weidman J.R."/>
            <person name="Xie X."/>
            <person name="Zody M.C."/>
            <person name="Baldwin J."/>
            <person name="Abdouelleil A."/>
            <person name="Abdulkadir J."/>
            <person name="Abebe A."/>
            <person name="Abera B."/>
            <person name="Abreu J."/>
            <person name="Acer S.C."/>
            <person name="Aftuck L."/>
            <person name="Alexander A."/>
            <person name="An P."/>
            <person name="Anderson E."/>
            <person name="Anderson S."/>
            <person name="Arachi H."/>
            <person name="Azer M."/>
            <person name="Bachantsang P."/>
            <person name="Barry A."/>
            <person name="Bayul T."/>
            <person name="Berlin A."/>
            <person name="Bessette D."/>
            <person name="Bloom T."/>
            <person name="Bloom T."/>
            <person name="Boguslavskiy L."/>
            <person name="Bonnet C."/>
            <person name="Boukhgalter B."/>
            <person name="Bourzgui I."/>
            <person name="Brown A."/>
            <person name="Cahill P."/>
            <person name="Channer S."/>
            <person name="Cheshatsang Y."/>
            <person name="Chuda L."/>
            <person name="Citroen M."/>
            <person name="Collymore A."/>
            <person name="Cooke P."/>
            <person name="Costello M."/>
            <person name="D'Aco K."/>
            <person name="Daza R."/>
            <person name="De Haan G."/>
            <person name="DeGray S."/>
            <person name="DeMaso C."/>
            <person name="Dhargay N."/>
            <person name="Dooley K."/>
            <person name="Dooley E."/>
            <person name="Doricent M."/>
            <person name="Dorje P."/>
            <person name="Dorjee K."/>
            <person name="Dupes A."/>
            <person name="Elong R."/>
            <person name="Falk J."/>
            <person name="Farina A."/>
            <person name="Faro S."/>
            <person name="Ferguson D."/>
            <person name="Fisher S."/>
            <person name="Foley C.D."/>
            <person name="Franke A."/>
            <person name="Friedrich D."/>
            <person name="Gadbois L."/>
            <person name="Gearin G."/>
            <person name="Gearin C.R."/>
            <person name="Giannoukos G."/>
            <person name="Goode T."/>
            <person name="Graham J."/>
            <person name="Grandbois E."/>
            <person name="Grewal S."/>
            <person name="Gyaltsen K."/>
            <person name="Hafez N."/>
            <person name="Hagos B."/>
            <person name="Hall J."/>
            <person name="Henson C."/>
            <person name="Hollinger A."/>
            <person name="Honan T."/>
            <person name="Huard M.D."/>
            <person name="Hughes L."/>
            <person name="Hurhula B."/>
            <person name="Husby M.E."/>
            <person name="Kamat A."/>
            <person name="Kanga B."/>
            <person name="Kashin S."/>
            <person name="Khazanovich D."/>
            <person name="Kisner P."/>
            <person name="Lance K."/>
            <person name="Lara M."/>
            <person name="Lee W."/>
            <person name="Lennon N."/>
            <person name="Letendre F."/>
            <person name="LeVine R."/>
            <person name="Lipovsky A."/>
            <person name="Liu X."/>
            <person name="Liu J."/>
            <person name="Liu S."/>
            <person name="Lokyitsang T."/>
            <person name="Lokyitsang Y."/>
            <person name="Lubonja R."/>
            <person name="Lui A."/>
            <person name="MacDonald P."/>
            <person name="Magnisalis V."/>
            <person name="Maru K."/>
            <person name="Matthews C."/>
            <person name="McCusker W."/>
            <person name="McDonough S."/>
            <person name="Mehta T."/>
            <person name="Meldrim J."/>
            <person name="Meneus L."/>
            <person name="Mihai O."/>
            <person name="Mihalev A."/>
            <person name="Mihova T."/>
            <person name="Mittelman R."/>
            <person name="Mlenga V."/>
            <person name="Montmayeur A."/>
            <person name="Mulrain L."/>
            <person name="Navidi A."/>
            <person name="Naylor J."/>
            <person name="Negash T."/>
            <person name="Nguyen T."/>
            <person name="Nguyen N."/>
            <person name="Nicol R."/>
            <person name="Norbu C."/>
            <person name="Norbu N."/>
            <person name="Novod N."/>
            <person name="O'Neill B."/>
            <person name="Osman S."/>
            <person name="Markiewicz E."/>
            <person name="Oyono O.L."/>
            <person name="Patti C."/>
            <person name="Phunkhang P."/>
            <person name="Pierre F."/>
            <person name="Priest M."/>
            <person name="Raghuraman S."/>
            <person name="Rege F."/>
            <person name="Reyes R."/>
            <person name="Rise C."/>
            <person name="Rogov P."/>
            <person name="Ross K."/>
            <person name="Ryan E."/>
            <person name="Settipalli S."/>
            <person name="Shea T."/>
            <person name="Sherpa N."/>
            <person name="Shi L."/>
            <person name="Shih D."/>
            <person name="Sparrow T."/>
            <person name="Spaulding J."/>
            <person name="Stalker J."/>
            <person name="Stange-Thomann N."/>
            <person name="Stavropoulos S."/>
            <person name="Stone C."/>
            <person name="Strader C."/>
            <person name="Tesfaye S."/>
            <person name="Thomson T."/>
            <person name="Thoulutsang Y."/>
            <person name="Thoulutsang D."/>
            <person name="Topham K."/>
            <person name="Topping I."/>
            <person name="Tsamla T."/>
            <person name="Vassiliev H."/>
            <person name="Vo A."/>
            <person name="Wangchuk T."/>
            <person name="Wangdi T."/>
            <person name="Weiand M."/>
            <person name="Wilkinson J."/>
            <person name="Wilson A."/>
            <person name="Yadav S."/>
            <person name="Young G."/>
            <person name="Yu Q."/>
            <person name="Zembek L."/>
            <person name="Zhong D."/>
            <person name="Zimmer A."/>
            <person name="Zwirko Z."/>
            <person name="Jaffe D.B."/>
            <person name="Alvarez P."/>
            <person name="Brockman W."/>
            <person name="Butler J."/>
            <person name="Chin C."/>
            <person name="Gnerre S."/>
            <person name="MacCallum I."/>
            <person name="Graves J.A."/>
            <person name="Ponting C.P."/>
            <person name="Breen M."/>
            <person name="Samollow P.B."/>
            <person name="Lander E.S."/>
            <person name="Lindblad-Toh K."/>
        </authorList>
    </citation>
    <scope>NUCLEOTIDE SEQUENCE [LARGE SCALE GENOMIC DNA]</scope>
</reference>
<accession>A0A5F8HFS8</accession>
<dbReference type="InterPro" id="IPR050111">
    <property type="entry name" value="C-type_lectin/snaclec_domain"/>
</dbReference>
<dbReference type="InterPro" id="IPR018378">
    <property type="entry name" value="C-type_lectin_CS"/>
</dbReference>
<dbReference type="InterPro" id="IPR016186">
    <property type="entry name" value="C-type_lectin-like/link_sf"/>
</dbReference>
<sequence>EMLSLMMAPIFSWLLFTCLPLSGQEEVPVPPSARSSCPEGFAHHGLYCYGLFYHRETWNSSESLCQDYPSGHLLSLLNEAEVNFVVGLWLGGASLFVLSPQDGRWQWSSNAPYHYQAWQKGSPSATKPNYCVSLTPEAGEQWKDESCQNKYQYLCKFRA</sequence>
<keyword evidence="6" id="KW-1185">Reference proteome</keyword>
<dbReference type="InterPro" id="IPR001304">
    <property type="entry name" value="C-type_lectin-like"/>
</dbReference>
<dbReference type="Ensembl" id="ENSMODT00000067402.1">
    <property type="protein sequence ID" value="ENSMODP00000058022.1"/>
    <property type="gene ID" value="ENSMODG00000050290.1"/>
</dbReference>
<keyword evidence="3" id="KW-0732">Signal</keyword>
<organism evidence="5 6">
    <name type="scientific">Monodelphis domestica</name>
    <name type="common">Gray short-tailed opossum</name>
    <dbReference type="NCBI Taxonomy" id="13616"/>
    <lineage>
        <taxon>Eukaryota</taxon>
        <taxon>Metazoa</taxon>
        <taxon>Chordata</taxon>
        <taxon>Craniata</taxon>
        <taxon>Vertebrata</taxon>
        <taxon>Euteleostomi</taxon>
        <taxon>Mammalia</taxon>
        <taxon>Metatheria</taxon>
        <taxon>Didelphimorphia</taxon>
        <taxon>Didelphidae</taxon>
        <taxon>Monodelphis</taxon>
    </lineage>
</organism>
<keyword evidence="2" id="KW-1015">Disulfide bond</keyword>
<dbReference type="PROSITE" id="PS00615">
    <property type="entry name" value="C_TYPE_LECTIN_1"/>
    <property type="match status" value="1"/>
</dbReference>
<protein>
    <recommendedName>
        <fullName evidence="4">C-type lectin domain-containing protein</fullName>
    </recommendedName>
</protein>
<dbReference type="GO" id="GO:0005615">
    <property type="term" value="C:extracellular space"/>
    <property type="evidence" value="ECO:0000318"/>
    <property type="project" value="GO_Central"/>
</dbReference>
<reference evidence="5" key="3">
    <citation type="submission" date="2025-09" db="UniProtKB">
        <authorList>
            <consortium name="Ensembl"/>
        </authorList>
    </citation>
    <scope>IDENTIFICATION</scope>
</reference>
<evidence type="ECO:0000259" key="4">
    <source>
        <dbReference type="PROSITE" id="PS50041"/>
    </source>
</evidence>
<dbReference type="GO" id="GO:0070492">
    <property type="term" value="F:oligosaccharide binding"/>
    <property type="evidence" value="ECO:0000318"/>
    <property type="project" value="GO_Central"/>
</dbReference>
<dbReference type="PROSITE" id="PS50041">
    <property type="entry name" value="C_TYPE_LECTIN_2"/>
    <property type="match status" value="1"/>
</dbReference>
<dbReference type="PRINTS" id="PR01504">
    <property type="entry name" value="PNCREATITSAP"/>
</dbReference>
<dbReference type="GO" id="GO:0043434">
    <property type="term" value="P:response to peptide hormone"/>
    <property type="evidence" value="ECO:0000318"/>
    <property type="project" value="GO_Central"/>
</dbReference>
<dbReference type="Proteomes" id="UP000002280">
    <property type="component" value="Chromosome 1"/>
</dbReference>
<dbReference type="GO" id="GO:0042834">
    <property type="term" value="F:peptidoglycan binding"/>
    <property type="evidence" value="ECO:0000318"/>
    <property type="project" value="GO_Central"/>
</dbReference>
<evidence type="ECO:0000313" key="5">
    <source>
        <dbReference type="Ensembl" id="ENSMODP00000058022.1"/>
    </source>
</evidence>
<dbReference type="Pfam" id="PF00059">
    <property type="entry name" value="Lectin_C"/>
    <property type="match status" value="1"/>
</dbReference>
<dbReference type="OMA" id="ECEETRY"/>
<evidence type="ECO:0000256" key="1">
    <source>
        <dbReference type="ARBA" id="ARBA00022734"/>
    </source>
</evidence>
<dbReference type="GeneTree" id="ENSGT00940000154447"/>
<name>A0A5F8HFS8_MONDO</name>
<reference evidence="5" key="2">
    <citation type="submission" date="2025-08" db="UniProtKB">
        <authorList>
            <consortium name="Ensembl"/>
        </authorList>
    </citation>
    <scope>IDENTIFICATION</scope>
</reference>
<dbReference type="SMART" id="SM00034">
    <property type="entry name" value="CLECT"/>
    <property type="match status" value="1"/>
</dbReference>
<dbReference type="SUPFAM" id="SSF56436">
    <property type="entry name" value="C-type lectin-like"/>
    <property type="match status" value="1"/>
</dbReference>
<dbReference type="GO" id="GO:0061844">
    <property type="term" value="P:antimicrobial humoral immune response mediated by antimicrobial peptide"/>
    <property type="evidence" value="ECO:0000318"/>
    <property type="project" value="GO_Central"/>
</dbReference>
<feature type="domain" description="C-type lectin" evidence="4">
    <location>
        <begin position="44"/>
        <end position="156"/>
    </location>
</feature>
<dbReference type="AlphaFoldDB" id="A0A5F8HFS8"/>
<evidence type="ECO:0000256" key="3">
    <source>
        <dbReference type="SAM" id="SignalP"/>
    </source>
</evidence>
<evidence type="ECO:0000313" key="6">
    <source>
        <dbReference type="Proteomes" id="UP000002280"/>
    </source>
</evidence>
<feature type="signal peptide" evidence="3">
    <location>
        <begin position="1"/>
        <end position="23"/>
    </location>
</feature>